<protein>
    <submittedName>
        <fullName evidence="1">Uncharacterized protein</fullName>
    </submittedName>
</protein>
<comment type="caution">
    <text evidence="1">The sequence shown here is derived from an EMBL/GenBank/DDBJ whole genome shotgun (WGS) entry which is preliminary data.</text>
</comment>
<accession>A0A2R6AKK4</accession>
<sequence length="135" mass="15684">MDRLFERVGLLVLGKNKRLFTTEDLRTFISEMFNTFGYGCILLQEAKLFCMKKGLTIDEGLTILIIAEEMGLIKRGCDDLSVYCERLKRIGEYERQIEYLKRLGYSEEDGFVEVIAKNSDFELSQESESDLEELQ</sequence>
<proteinExistence type="predicted"/>
<reference evidence="1 2" key="1">
    <citation type="submission" date="2017-04" db="EMBL/GenBank/DDBJ databases">
        <title>Novel microbial lineages endemic to geothermal iron-oxide mats fill important gaps in the evolutionary history of Archaea.</title>
        <authorList>
            <person name="Jay Z.J."/>
            <person name="Beam J.P."/>
            <person name="Dlakic M."/>
            <person name="Rusch D.B."/>
            <person name="Kozubal M.A."/>
            <person name="Inskeep W.P."/>
        </authorList>
    </citation>
    <scope>NUCLEOTIDE SEQUENCE [LARGE SCALE GENOMIC DNA]</scope>
    <source>
        <strain evidence="1">BE_D</strain>
    </source>
</reference>
<dbReference type="EMBL" id="NEXD01000001">
    <property type="protein sequence ID" value="PSN86896.1"/>
    <property type="molecule type" value="Genomic_DNA"/>
</dbReference>
<organism evidence="1 2">
    <name type="scientific">Candidatus Marsarchaeota G1 archaeon BE_D</name>
    <dbReference type="NCBI Taxonomy" id="1978156"/>
    <lineage>
        <taxon>Archaea</taxon>
        <taxon>Candidatus Marsarchaeota</taxon>
        <taxon>Candidatus Marsarchaeota group 1</taxon>
    </lineage>
</organism>
<name>A0A2R6AKK4_9ARCH</name>
<evidence type="ECO:0000313" key="2">
    <source>
        <dbReference type="Proteomes" id="UP000240569"/>
    </source>
</evidence>
<gene>
    <name evidence="1" type="ORF">B9Q02_00375</name>
</gene>
<dbReference type="Proteomes" id="UP000240569">
    <property type="component" value="Unassembled WGS sequence"/>
</dbReference>
<dbReference type="AlphaFoldDB" id="A0A2R6AKK4"/>
<evidence type="ECO:0000313" key="1">
    <source>
        <dbReference type="EMBL" id="PSN86896.1"/>
    </source>
</evidence>